<name>A0A1I4YEU6_9FLAO</name>
<dbReference type="OrthoDB" id="6206554at2"/>
<dbReference type="SUPFAM" id="SSF53300">
    <property type="entry name" value="vWA-like"/>
    <property type="match status" value="1"/>
</dbReference>
<evidence type="ECO:0000313" key="7">
    <source>
        <dbReference type="EMBL" id="SFN36557.1"/>
    </source>
</evidence>
<keyword evidence="4 5" id="KW-0472">Membrane</keyword>
<dbReference type="PANTHER" id="PTHR22550:SF5">
    <property type="entry name" value="LEUCINE ZIPPER PROTEIN 4"/>
    <property type="match status" value="1"/>
</dbReference>
<dbReference type="AlphaFoldDB" id="A0A1I4YEU6"/>
<keyword evidence="3 5" id="KW-1133">Transmembrane helix</keyword>
<keyword evidence="8" id="KW-1185">Reference proteome</keyword>
<dbReference type="SMART" id="SM00327">
    <property type="entry name" value="VWA"/>
    <property type="match status" value="1"/>
</dbReference>
<evidence type="ECO:0000256" key="5">
    <source>
        <dbReference type="SAM" id="Phobius"/>
    </source>
</evidence>
<dbReference type="InterPro" id="IPR050768">
    <property type="entry name" value="UPF0353/GerABKA_families"/>
</dbReference>
<keyword evidence="2 5" id="KW-0812">Transmembrane</keyword>
<evidence type="ECO:0000313" key="8">
    <source>
        <dbReference type="Proteomes" id="UP000199149"/>
    </source>
</evidence>
<gene>
    <name evidence="7" type="ORF">SAMN05421738_11123</name>
</gene>
<dbReference type="InterPro" id="IPR036465">
    <property type="entry name" value="vWFA_dom_sf"/>
</dbReference>
<dbReference type="Gene3D" id="3.40.50.410">
    <property type="entry name" value="von Willebrand factor, type A domain"/>
    <property type="match status" value="1"/>
</dbReference>
<proteinExistence type="predicted"/>
<evidence type="ECO:0000256" key="3">
    <source>
        <dbReference type="ARBA" id="ARBA00022989"/>
    </source>
</evidence>
<dbReference type="Proteomes" id="UP000199149">
    <property type="component" value="Unassembled WGS sequence"/>
</dbReference>
<feature type="transmembrane region" description="Helical" evidence="5">
    <location>
        <begin position="308"/>
        <end position="326"/>
    </location>
</feature>
<sequence length="336" mass="37621">MQWGELHNIWLIILLVIVIYLSITVFQWRERVKKTFADKELFPFVFPITSSKRYGFKIVAFCVALFFIVLALMDPLYGERDIQVKREGIDMVFLLDLSSSMNTQDVAPSRLEKATKLISETLNQLGGDRASLVAFAANAYTISPLTNDYAAIDSYLQNVNTELISSQGTNYLNAVQEASKSFKGSANTSKLIVLISDGEDNENTVSQAAKIAKDNGIHIVTVGVGTEKGGPIPVFYNGYAEDYKKDETGSTVISHLEDKNLRELAKDTNGTYIQLDNTQDALSAISMYKAKLDKNQIANSTTRDMNHIYQWFLAIAVCLLFVELLTSEYKIFNKKK</sequence>
<feature type="domain" description="VWFA" evidence="6">
    <location>
        <begin position="90"/>
        <end position="292"/>
    </location>
</feature>
<feature type="transmembrane region" description="Helical" evidence="5">
    <location>
        <begin position="6"/>
        <end position="26"/>
    </location>
</feature>
<reference evidence="8" key="1">
    <citation type="submission" date="2016-10" db="EMBL/GenBank/DDBJ databases">
        <authorList>
            <person name="Varghese N."/>
            <person name="Submissions S."/>
        </authorList>
    </citation>
    <scope>NUCLEOTIDE SEQUENCE [LARGE SCALE GENOMIC DNA]</scope>
    <source>
        <strain evidence="8">XJ109</strain>
    </source>
</reference>
<dbReference type="RefSeq" id="WP_092908748.1">
    <property type="nucleotide sequence ID" value="NZ_FOUZ01000011.1"/>
</dbReference>
<dbReference type="PROSITE" id="PS50234">
    <property type="entry name" value="VWFA"/>
    <property type="match status" value="1"/>
</dbReference>
<evidence type="ECO:0000256" key="2">
    <source>
        <dbReference type="ARBA" id="ARBA00022692"/>
    </source>
</evidence>
<keyword evidence="1" id="KW-1003">Cell membrane</keyword>
<evidence type="ECO:0000256" key="4">
    <source>
        <dbReference type="ARBA" id="ARBA00023136"/>
    </source>
</evidence>
<feature type="transmembrane region" description="Helical" evidence="5">
    <location>
        <begin position="54"/>
        <end position="73"/>
    </location>
</feature>
<dbReference type="PANTHER" id="PTHR22550">
    <property type="entry name" value="SPORE GERMINATION PROTEIN"/>
    <property type="match status" value="1"/>
</dbReference>
<evidence type="ECO:0000259" key="6">
    <source>
        <dbReference type="PROSITE" id="PS50234"/>
    </source>
</evidence>
<dbReference type="STRING" id="684065.SAMN05421738_11123"/>
<dbReference type="Pfam" id="PF13519">
    <property type="entry name" value="VWA_2"/>
    <property type="match status" value="1"/>
</dbReference>
<organism evidence="7 8">
    <name type="scientific">Algoriella xinjiangensis</name>
    <dbReference type="NCBI Taxonomy" id="684065"/>
    <lineage>
        <taxon>Bacteria</taxon>
        <taxon>Pseudomonadati</taxon>
        <taxon>Bacteroidota</taxon>
        <taxon>Flavobacteriia</taxon>
        <taxon>Flavobacteriales</taxon>
        <taxon>Weeksellaceae</taxon>
        <taxon>Algoriella</taxon>
    </lineage>
</organism>
<dbReference type="InterPro" id="IPR002035">
    <property type="entry name" value="VWF_A"/>
</dbReference>
<accession>A0A1I4YEU6</accession>
<protein>
    <submittedName>
        <fullName evidence="7">Ca-activated chloride channel family protein</fullName>
    </submittedName>
</protein>
<dbReference type="EMBL" id="FOUZ01000011">
    <property type="protein sequence ID" value="SFN36557.1"/>
    <property type="molecule type" value="Genomic_DNA"/>
</dbReference>
<evidence type="ECO:0000256" key="1">
    <source>
        <dbReference type="ARBA" id="ARBA00022475"/>
    </source>
</evidence>